<feature type="compositionally biased region" description="Basic and acidic residues" evidence="1">
    <location>
        <begin position="10"/>
        <end position="26"/>
    </location>
</feature>
<evidence type="ECO:0000313" key="3">
    <source>
        <dbReference type="Proteomes" id="UP001150062"/>
    </source>
</evidence>
<dbReference type="EMBL" id="JAOAOG010000090">
    <property type="protein sequence ID" value="KAJ6249932.1"/>
    <property type="molecule type" value="Genomic_DNA"/>
</dbReference>
<feature type="compositionally biased region" description="Basic residues" evidence="1">
    <location>
        <begin position="100"/>
        <end position="111"/>
    </location>
</feature>
<evidence type="ECO:0000313" key="2">
    <source>
        <dbReference type="EMBL" id="KAJ6249932.1"/>
    </source>
</evidence>
<keyword evidence="3" id="KW-1185">Reference proteome</keyword>
<feature type="compositionally biased region" description="Basic and acidic residues" evidence="1">
    <location>
        <begin position="121"/>
        <end position="133"/>
    </location>
</feature>
<proteinExistence type="predicted"/>
<reference evidence="2" key="1">
    <citation type="submission" date="2022-08" db="EMBL/GenBank/DDBJ databases">
        <title>Novel sulfate-reducing endosymbionts in the free-living metamonad Anaeramoeba.</title>
        <authorList>
            <person name="Jerlstrom-Hultqvist J."/>
            <person name="Cepicka I."/>
            <person name="Gallot-Lavallee L."/>
            <person name="Salas-Leiva D."/>
            <person name="Curtis B.A."/>
            <person name="Zahonova K."/>
            <person name="Pipaliya S."/>
            <person name="Dacks J."/>
            <person name="Roger A.J."/>
        </authorList>
    </citation>
    <scope>NUCLEOTIDE SEQUENCE</scope>
    <source>
        <strain evidence="2">Schooner1</strain>
    </source>
</reference>
<accession>A0ABQ8YZ77</accession>
<name>A0ABQ8YZ77_9EUKA</name>
<dbReference type="Proteomes" id="UP001150062">
    <property type="component" value="Unassembled WGS sequence"/>
</dbReference>
<feature type="compositionally biased region" description="Low complexity" evidence="1">
    <location>
        <begin position="87"/>
        <end position="99"/>
    </location>
</feature>
<feature type="compositionally biased region" description="Basic and acidic residues" evidence="1">
    <location>
        <begin position="60"/>
        <end position="70"/>
    </location>
</feature>
<protein>
    <submittedName>
        <fullName evidence="2">Uncharacterized protein</fullName>
    </submittedName>
</protein>
<organism evidence="2 3">
    <name type="scientific">Anaeramoeba flamelloides</name>
    <dbReference type="NCBI Taxonomy" id="1746091"/>
    <lineage>
        <taxon>Eukaryota</taxon>
        <taxon>Metamonada</taxon>
        <taxon>Anaeramoebidae</taxon>
        <taxon>Anaeramoeba</taxon>
    </lineage>
</organism>
<feature type="region of interest" description="Disordered" evidence="1">
    <location>
        <begin position="246"/>
        <end position="284"/>
    </location>
</feature>
<evidence type="ECO:0000256" key="1">
    <source>
        <dbReference type="SAM" id="MobiDB-lite"/>
    </source>
</evidence>
<feature type="compositionally biased region" description="Polar residues" evidence="1">
    <location>
        <begin position="71"/>
        <end position="81"/>
    </location>
</feature>
<sequence>MEKQNISSEDEGKTHQNQEESSDKNNQKSKNTQPTIFNENFNNLSEYEFEQNTTNTLGKTSEDSEREKYKNNSNNTLNPKSDSIFPSLGSNNLNNLTNSKKMKKEKTKKKTKVQDQDEENINNKETYKDKETGNEIEIELLNKDDNEEQDEYHHDDKDDDVKVEDKRIVDFQNNKELYKKKYTDLCSEIDQIKLEIMCLKTENAKYEELDELTRKHYKLNQQKDYGLTQKENMKFRNIEKRERELLREHKKLTKKKIQRIANKHNRKKEKKKKKSNFQSNNNKN</sequence>
<comment type="caution">
    <text evidence="2">The sequence shown here is derived from an EMBL/GenBank/DDBJ whole genome shotgun (WGS) entry which is preliminary data.</text>
</comment>
<gene>
    <name evidence="2" type="ORF">M0813_16617</name>
</gene>
<feature type="region of interest" description="Disordered" evidence="1">
    <location>
        <begin position="1"/>
        <end position="134"/>
    </location>
</feature>
<feature type="compositionally biased region" description="Polar residues" evidence="1">
    <location>
        <begin position="28"/>
        <end position="59"/>
    </location>
</feature>
<feature type="compositionally biased region" description="Basic residues" evidence="1">
    <location>
        <begin position="248"/>
        <end position="275"/>
    </location>
</feature>